<dbReference type="InterPro" id="IPR006976">
    <property type="entry name" value="VanZ-like"/>
</dbReference>
<organism evidence="3 4">
    <name type="scientific">Paenibacillus mellifer</name>
    <dbReference type="NCBI Taxonomy" id="2937794"/>
    <lineage>
        <taxon>Bacteria</taxon>
        <taxon>Bacillati</taxon>
        <taxon>Bacillota</taxon>
        <taxon>Bacilli</taxon>
        <taxon>Bacillales</taxon>
        <taxon>Paenibacillaceae</taxon>
        <taxon>Paenibacillus</taxon>
    </lineage>
</organism>
<dbReference type="Proteomes" id="UP001139534">
    <property type="component" value="Unassembled WGS sequence"/>
</dbReference>
<evidence type="ECO:0000313" key="3">
    <source>
        <dbReference type="EMBL" id="MCK8488350.1"/>
    </source>
</evidence>
<keyword evidence="1" id="KW-0812">Transmembrane</keyword>
<dbReference type="PANTHER" id="PTHR36834">
    <property type="entry name" value="MEMBRANE PROTEIN-RELATED"/>
    <property type="match status" value="1"/>
</dbReference>
<sequence>MDSPFDRRRSVISSQARTSRWLLTLFYLLYFASGLFTLQVILFKTVPFSAIFYHAGVRSIRSINWIPFYTIAEFFTSRDIGIGRAFINVGGNIAIFVPLGILAAQIGNGKSFRMQSLWLLIASLLLEIIQYVLALGSSDIDDVLLNTFGGVIGIGIYRWFRKKTATTNRLLTALIALFLLVGLAGGASAKMLGYDSLLPFSNTRVGFVDENKVVMAGWDEVQADVFGNLIAVGAQELTVHVNPMHRQTSEPTEAEGQEVRIPITDATKFFISHIRSHKHTVISDYQEATNSEVVSLLKTRDMAPPVKVWFSSDDRQVAEAVLVSVVE</sequence>
<evidence type="ECO:0000259" key="2">
    <source>
        <dbReference type="Pfam" id="PF04892"/>
    </source>
</evidence>
<feature type="transmembrane region" description="Helical" evidence="1">
    <location>
        <begin position="172"/>
        <end position="194"/>
    </location>
</feature>
<name>A0A9X1XYK6_9BACL</name>
<reference evidence="3" key="1">
    <citation type="submission" date="2022-04" db="EMBL/GenBank/DDBJ databases">
        <authorList>
            <person name="Seo M.-J."/>
        </authorList>
    </citation>
    <scope>NUCLEOTIDE SEQUENCE</scope>
    <source>
        <strain evidence="3">MBLB2552</strain>
    </source>
</reference>
<dbReference type="Pfam" id="PF04892">
    <property type="entry name" value="VanZ"/>
    <property type="match status" value="1"/>
</dbReference>
<feature type="transmembrane region" description="Helical" evidence="1">
    <location>
        <begin position="21"/>
        <end position="43"/>
    </location>
</feature>
<dbReference type="PANTHER" id="PTHR36834:SF1">
    <property type="entry name" value="INTEGRAL MEMBRANE PROTEIN"/>
    <property type="match status" value="1"/>
</dbReference>
<feature type="transmembrane region" description="Helical" evidence="1">
    <location>
        <begin position="116"/>
        <end position="137"/>
    </location>
</feature>
<keyword evidence="1" id="KW-1133">Transmembrane helix</keyword>
<accession>A0A9X1XYK6</accession>
<feature type="transmembrane region" description="Helical" evidence="1">
    <location>
        <begin position="143"/>
        <end position="160"/>
    </location>
</feature>
<dbReference type="EMBL" id="JALPRK010000012">
    <property type="protein sequence ID" value="MCK8488350.1"/>
    <property type="molecule type" value="Genomic_DNA"/>
</dbReference>
<dbReference type="InterPro" id="IPR053150">
    <property type="entry name" value="Teicoplanin_resist-assoc"/>
</dbReference>
<keyword evidence="1" id="KW-0472">Membrane</keyword>
<feature type="domain" description="VanZ-like" evidence="2">
    <location>
        <begin position="40"/>
        <end position="161"/>
    </location>
</feature>
<dbReference type="AlphaFoldDB" id="A0A9X1XYK6"/>
<gene>
    <name evidence="3" type="ORF">M0651_14330</name>
</gene>
<evidence type="ECO:0000256" key="1">
    <source>
        <dbReference type="SAM" id="Phobius"/>
    </source>
</evidence>
<dbReference type="RefSeq" id="WP_248552428.1">
    <property type="nucleotide sequence ID" value="NZ_JALPRK010000012.1"/>
</dbReference>
<proteinExistence type="predicted"/>
<protein>
    <submittedName>
        <fullName evidence="3">VanZ family protein</fullName>
    </submittedName>
</protein>
<feature type="transmembrane region" description="Helical" evidence="1">
    <location>
        <begin position="85"/>
        <end position="104"/>
    </location>
</feature>
<comment type="caution">
    <text evidence="3">The sequence shown here is derived from an EMBL/GenBank/DDBJ whole genome shotgun (WGS) entry which is preliminary data.</text>
</comment>
<keyword evidence="4" id="KW-1185">Reference proteome</keyword>
<evidence type="ECO:0000313" key="4">
    <source>
        <dbReference type="Proteomes" id="UP001139534"/>
    </source>
</evidence>